<reference evidence="1 2" key="1">
    <citation type="submission" date="2007-08" db="EMBL/GenBank/DDBJ databases">
        <title>Draft genome sequence of Clostridium leptum (DSM 753).</title>
        <authorList>
            <person name="Sudarsanam P."/>
            <person name="Ley R."/>
            <person name="Guruge J."/>
            <person name="Turnbaugh P.J."/>
            <person name="Mahowald M."/>
            <person name="Liep D."/>
            <person name="Gordon J."/>
        </authorList>
    </citation>
    <scope>NUCLEOTIDE SEQUENCE [LARGE SCALE GENOMIC DNA]</scope>
    <source>
        <strain evidence="1 2">DSM 753</strain>
    </source>
</reference>
<dbReference type="Proteomes" id="UP000003490">
    <property type="component" value="Unassembled WGS sequence"/>
</dbReference>
<dbReference type="HOGENOM" id="CLU_3249565_0_0_9"/>
<organism evidence="1 2">
    <name type="scientific">[Clostridium] leptum DSM 753</name>
    <dbReference type="NCBI Taxonomy" id="428125"/>
    <lineage>
        <taxon>Bacteria</taxon>
        <taxon>Bacillati</taxon>
        <taxon>Bacillota</taxon>
        <taxon>Clostridia</taxon>
        <taxon>Eubacteriales</taxon>
        <taxon>Oscillospiraceae</taxon>
        <taxon>Oscillospiraceae incertae sedis</taxon>
    </lineage>
</organism>
<dbReference type="AlphaFoldDB" id="A7VZ53"/>
<gene>
    <name evidence="1" type="ORF">CLOLEP_03882</name>
</gene>
<evidence type="ECO:0000313" key="1">
    <source>
        <dbReference type="EMBL" id="EDO59831.1"/>
    </source>
</evidence>
<protein>
    <submittedName>
        <fullName evidence="1">Uncharacterized protein</fullName>
    </submittedName>
</protein>
<name>A7VZ53_9FIRM</name>
<dbReference type="EMBL" id="ABCB02000021">
    <property type="protein sequence ID" value="EDO59831.1"/>
    <property type="molecule type" value="Genomic_DNA"/>
</dbReference>
<reference evidence="1 2" key="2">
    <citation type="submission" date="2007-08" db="EMBL/GenBank/DDBJ databases">
        <authorList>
            <person name="Fulton L."/>
            <person name="Clifton S."/>
            <person name="Fulton B."/>
            <person name="Xu J."/>
            <person name="Minx P."/>
            <person name="Pepin K.H."/>
            <person name="Johnson M."/>
            <person name="Thiruvilangam P."/>
            <person name="Bhonagiri V."/>
            <person name="Nash W.E."/>
            <person name="Wang C."/>
            <person name="Mardis E.R."/>
            <person name="Wilson R.K."/>
        </authorList>
    </citation>
    <scope>NUCLEOTIDE SEQUENCE [LARGE SCALE GENOMIC DNA]</scope>
    <source>
        <strain evidence="1 2">DSM 753</strain>
    </source>
</reference>
<accession>A7VZ53</accession>
<evidence type="ECO:0000313" key="2">
    <source>
        <dbReference type="Proteomes" id="UP000003490"/>
    </source>
</evidence>
<comment type="caution">
    <text evidence="1">The sequence shown here is derived from an EMBL/GenBank/DDBJ whole genome shotgun (WGS) entry which is preliminary data.</text>
</comment>
<proteinExistence type="predicted"/>
<sequence>MKINFSNFTVLPGHTKTVCFSEKTEKMCFLGVKKRDCLKNVN</sequence>